<dbReference type="GO" id="GO:0005524">
    <property type="term" value="F:ATP binding"/>
    <property type="evidence" value="ECO:0007669"/>
    <property type="project" value="InterPro"/>
</dbReference>
<reference evidence="1 2" key="1">
    <citation type="submission" date="2017-10" db="EMBL/GenBank/DDBJ databases">
        <title>Extensive intraspecific genome diversity in a model arbuscular mycorrhizal fungus.</title>
        <authorList>
            <person name="Chen E.C.H."/>
            <person name="Morin E."/>
            <person name="Baudet D."/>
            <person name="Noel J."/>
            <person name="Ndikumana S."/>
            <person name="Charron P."/>
            <person name="St-Onge C."/>
            <person name="Giorgi J."/>
            <person name="Grigoriev I.V."/>
            <person name="Roux C."/>
            <person name="Martin F.M."/>
            <person name="Corradi N."/>
        </authorList>
    </citation>
    <scope>NUCLEOTIDE SEQUENCE [LARGE SCALE GENOMIC DNA]</scope>
    <source>
        <strain evidence="1 2">A1</strain>
    </source>
</reference>
<protein>
    <submittedName>
        <fullName evidence="1">Uncharacterized protein</fullName>
    </submittedName>
</protein>
<feature type="non-terminal residue" evidence="1">
    <location>
        <position position="53"/>
    </location>
</feature>
<dbReference type="InterPro" id="IPR009080">
    <property type="entry name" value="tRNAsynth_Ia_anticodon-bd"/>
</dbReference>
<name>A0A2N0QN11_9GLOM</name>
<gene>
    <name evidence="1" type="ORF">RhiirA1_481510</name>
</gene>
<evidence type="ECO:0000313" key="2">
    <source>
        <dbReference type="Proteomes" id="UP000232688"/>
    </source>
</evidence>
<dbReference type="AlphaFoldDB" id="A0A2N0QN11"/>
<evidence type="ECO:0000313" key="1">
    <source>
        <dbReference type="EMBL" id="PKC52437.1"/>
    </source>
</evidence>
<accession>A0A2N0QN11</accession>
<dbReference type="GO" id="GO:0006418">
    <property type="term" value="P:tRNA aminoacylation for protein translation"/>
    <property type="evidence" value="ECO:0007669"/>
    <property type="project" value="InterPro"/>
</dbReference>
<dbReference type="SUPFAM" id="SSF47323">
    <property type="entry name" value="Anticodon-binding domain of a subclass of class I aminoacyl-tRNA synthetases"/>
    <property type="match status" value="1"/>
</dbReference>
<dbReference type="Proteomes" id="UP000232688">
    <property type="component" value="Unassembled WGS sequence"/>
</dbReference>
<dbReference type="VEuPathDB" id="FungiDB:RhiirA1_481510"/>
<dbReference type="Gene3D" id="1.10.730.10">
    <property type="entry name" value="Isoleucyl-tRNA Synthetase, Domain 1"/>
    <property type="match status" value="1"/>
</dbReference>
<proteinExistence type="predicted"/>
<comment type="caution">
    <text evidence="1">The sequence shown here is derived from an EMBL/GenBank/DDBJ whole genome shotgun (WGS) entry which is preliminary data.</text>
</comment>
<sequence>MNKYFDGFIPTKDLGATDFDSQLVTHAVETRKKFEENMEKMQFSVVLADVWSL</sequence>
<dbReference type="GO" id="GO:0004812">
    <property type="term" value="F:aminoacyl-tRNA ligase activity"/>
    <property type="evidence" value="ECO:0007669"/>
    <property type="project" value="InterPro"/>
</dbReference>
<reference evidence="1 2" key="2">
    <citation type="submission" date="2017-10" db="EMBL/GenBank/DDBJ databases">
        <title>Genome analyses suggest a sexual origin of heterokaryosis in a supposedly ancient asexual fungus.</title>
        <authorList>
            <person name="Corradi N."/>
            <person name="Sedzielewska K."/>
            <person name="Noel J."/>
            <person name="Charron P."/>
            <person name="Farinelli L."/>
            <person name="Marton T."/>
            <person name="Kruger M."/>
            <person name="Pelin A."/>
            <person name="Brachmann A."/>
            <person name="Corradi N."/>
        </authorList>
    </citation>
    <scope>NUCLEOTIDE SEQUENCE [LARGE SCALE GENOMIC DNA]</scope>
    <source>
        <strain evidence="1 2">A1</strain>
    </source>
</reference>
<organism evidence="1 2">
    <name type="scientific">Rhizophagus irregularis</name>
    <dbReference type="NCBI Taxonomy" id="588596"/>
    <lineage>
        <taxon>Eukaryota</taxon>
        <taxon>Fungi</taxon>
        <taxon>Fungi incertae sedis</taxon>
        <taxon>Mucoromycota</taxon>
        <taxon>Glomeromycotina</taxon>
        <taxon>Glomeromycetes</taxon>
        <taxon>Glomerales</taxon>
        <taxon>Glomeraceae</taxon>
        <taxon>Rhizophagus</taxon>
    </lineage>
</organism>
<dbReference type="EMBL" id="LLXH01005777">
    <property type="protein sequence ID" value="PKC52437.1"/>
    <property type="molecule type" value="Genomic_DNA"/>
</dbReference>